<evidence type="ECO:0000256" key="1">
    <source>
        <dbReference type="ARBA" id="ARBA00022598"/>
    </source>
</evidence>
<dbReference type="EMBL" id="CAXLJL010000047">
    <property type="protein sequence ID" value="CAL5129815.1"/>
    <property type="molecule type" value="Genomic_DNA"/>
</dbReference>
<dbReference type="InterPro" id="IPR020845">
    <property type="entry name" value="AMP-binding_CS"/>
</dbReference>
<dbReference type="GO" id="GO:0005524">
    <property type="term" value="F:ATP binding"/>
    <property type="evidence" value="ECO:0007669"/>
    <property type="project" value="UniProtKB-KW"/>
</dbReference>
<dbReference type="PANTHER" id="PTHR43272:SF33">
    <property type="entry name" value="AMP-BINDING DOMAIN-CONTAINING PROTEIN-RELATED"/>
    <property type="match status" value="1"/>
</dbReference>
<proteinExistence type="predicted"/>
<keyword evidence="3" id="KW-0276">Fatty acid metabolism</keyword>
<dbReference type="EMBL" id="CAXLJL010000279">
    <property type="protein sequence ID" value="CAL5136053.1"/>
    <property type="molecule type" value="Genomic_DNA"/>
</dbReference>
<evidence type="ECO:0000259" key="6">
    <source>
        <dbReference type="Pfam" id="PF00501"/>
    </source>
</evidence>
<evidence type="ECO:0000256" key="2">
    <source>
        <dbReference type="ARBA" id="ARBA00022741"/>
    </source>
</evidence>
<keyword evidence="2" id="KW-0547">Nucleotide-binding</keyword>
<dbReference type="InterPro" id="IPR042099">
    <property type="entry name" value="ANL_N_sf"/>
</dbReference>
<name>A0AAV2TI09_CALDB</name>
<dbReference type="PROSITE" id="PS00455">
    <property type="entry name" value="AMP_BINDING"/>
    <property type="match status" value="1"/>
</dbReference>
<evidence type="ECO:0000313" key="9">
    <source>
        <dbReference type="Proteomes" id="UP001497525"/>
    </source>
</evidence>
<dbReference type="PANTHER" id="PTHR43272">
    <property type="entry name" value="LONG-CHAIN-FATTY-ACID--COA LIGASE"/>
    <property type="match status" value="1"/>
</dbReference>
<accession>A0AAV2TI09</accession>
<dbReference type="SUPFAM" id="SSF56801">
    <property type="entry name" value="Acetyl-CoA synthetase-like"/>
    <property type="match status" value="1"/>
</dbReference>
<dbReference type="Gene3D" id="3.40.50.12780">
    <property type="entry name" value="N-terminal domain of ligase-like"/>
    <property type="match status" value="1"/>
</dbReference>
<evidence type="ECO:0000313" key="8">
    <source>
        <dbReference type="EMBL" id="CAL5136053.1"/>
    </source>
</evidence>
<dbReference type="Proteomes" id="UP001497525">
    <property type="component" value="Unassembled WGS sequence"/>
</dbReference>
<dbReference type="GO" id="GO:0004467">
    <property type="term" value="F:long-chain fatty acid-CoA ligase activity"/>
    <property type="evidence" value="ECO:0007669"/>
    <property type="project" value="UniProtKB-EC"/>
</dbReference>
<feature type="domain" description="AMP-dependent synthetase/ligase" evidence="6">
    <location>
        <begin position="109"/>
        <end position="514"/>
    </location>
</feature>
<evidence type="ECO:0000313" key="7">
    <source>
        <dbReference type="EMBL" id="CAL5129815.1"/>
    </source>
</evidence>
<dbReference type="GO" id="GO:0016020">
    <property type="term" value="C:membrane"/>
    <property type="evidence" value="ECO:0007669"/>
    <property type="project" value="TreeGrafter"/>
</dbReference>
<sequence>MDTCTAICSWLQSNLTWLLSFKLEACILIFPLSLGIAACHWYYNHHNVKYLKPNFQLKRQTLIIDQATGTRMSTLDAMKEWDKSLVTMYDMFRVGLVTHRDQPCFGRRRTLEAPVQWVTYGEVDEIVRQLGSALHYLCGERTEENYMIGIYSPNSPEWMYTALACHAYRFVTVPLYETVGKEGLLHICQQAEPTFVLCDKAEPARNILKWATSKLKTIIVVEEDEEFERLKSSEPRVTSLRDTIELGRQHMSEPMTPPRDKIALICYTSGSEGPPKGVMLTYRNFIAVCTCTAQVFERFTGFPKDYAHLCYLPLAHVFEHFNISVHLYKGARIGFKTKDMTGFLSDLQTYQPAYVPAVPRILMRIYTGFMGKVGKHRIIRWFLRLAIKQKLREQKNGWFKKNGIIDYLIFRPVREKMGGKIELLCSAGAPLSAEVMDFTRAALSCPVIEVYGSTEGGGVTSSTLGCDTISGHSGCICPTFQAKLADVPEMDLIVSRDKLGEICVKSDSCTVGYYKDEARTKALFDSEGFVRMGDIGAWTPEGALKVVDRCRNVFKLAQGEYICPGKIEEIYSTSPLVCNVYVEGDSFHAFPVAVVEPDLMQLRRRLYNYLHRNGHSVSEHSLDRAQILLANMSDEEICRNPVAKQIVVEDLTQAGKKNGLKGFEQIKAVHLTPDRFTIDNKLLTPTMKLSRPNVRRHFAAIVEDLYSEFEG</sequence>
<gene>
    <name evidence="8" type="ORF">CDAUBV1_LOCUS10145</name>
    <name evidence="7" type="ORF">CDAUBV1_LOCUS1256</name>
</gene>
<evidence type="ECO:0000256" key="4">
    <source>
        <dbReference type="ARBA" id="ARBA00022840"/>
    </source>
</evidence>
<protein>
    <recommendedName>
        <fullName evidence="5">long-chain-fatty-acid--CoA ligase</fullName>
        <ecNumber evidence="5">6.2.1.3</ecNumber>
    </recommendedName>
</protein>
<dbReference type="EC" id="6.2.1.3" evidence="5"/>
<keyword evidence="1" id="KW-0436">Ligase</keyword>
<keyword evidence="4" id="KW-0067">ATP-binding</keyword>
<dbReference type="InterPro" id="IPR000873">
    <property type="entry name" value="AMP-dep_synth/lig_dom"/>
</dbReference>
<evidence type="ECO:0000256" key="3">
    <source>
        <dbReference type="ARBA" id="ARBA00022832"/>
    </source>
</evidence>
<dbReference type="Pfam" id="PF00501">
    <property type="entry name" value="AMP-binding"/>
    <property type="match status" value="1"/>
</dbReference>
<dbReference type="GO" id="GO:0005783">
    <property type="term" value="C:endoplasmic reticulum"/>
    <property type="evidence" value="ECO:0007669"/>
    <property type="project" value="TreeGrafter"/>
</dbReference>
<keyword evidence="3" id="KW-0443">Lipid metabolism</keyword>
<comment type="caution">
    <text evidence="8">The sequence shown here is derived from an EMBL/GenBank/DDBJ whole genome shotgun (WGS) entry which is preliminary data.</text>
</comment>
<organism evidence="8 9">
    <name type="scientific">Calicophoron daubneyi</name>
    <name type="common">Rumen fluke</name>
    <name type="synonym">Paramphistomum daubneyi</name>
    <dbReference type="NCBI Taxonomy" id="300641"/>
    <lineage>
        <taxon>Eukaryota</taxon>
        <taxon>Metazoa</taxon>
        <taxon>Spiralia</taxon>
        <taxon>Lophotrochozoa</taxon>
        <taxon>Platyhelminthes</taxon>
        <taxon>Trematoda</taxon>
        <taxon>Digenea</taxon>
        <taxon>Plagiorchiida</taxon>
        <taxon>Pronocephalata</taxon>
        <taxon>Paramphistomoidea</taxon>
        <taxon>Paramphistomidae</taxon>
        <taxon>Calicophoron</taxon>
    </lineage>
</organism>
<reference evidence="8" key="1">
    <citation type="submission" date="2024-06" db="EMBL/GenBank/DDBJ databases">
        <authorList>
            <person name="Liu X."/>
            <person name="Lenzi L."/>
            <person name="Haldenby T S."/>
            <person name="Uol C."/>
        </authorList>
    </citation>
    <scope>NUCLEOTIDE SEQUENCE</scope>
</reference>
<dbReference type="AlphaFoldDB" id="A0AAV2TI09"/>
<evidence type="ECO:0000256" key="5">
    <source>
        <dbReference type="ARBA" id="ARBA00026121"/>
    </source>
</evidence>